<dbReference type="AlphaFoldDB" id="A0AAE6TAQ1"/>
<dbReference type="Proteomes" id="UP000642553">
    <property type="component" value="Chromosome"/>
</dbReference>
<evidence type="ECO:0000313" key="2">
    <source>
        <dbReference type="Proteomes" id="UP000642553"/>
    </source>
</evidence>
<organism evidence="1 2">
    <name type="scientific">Akkermansia massiliensis</name>
    <dbReference type="NCBI Taxonomy" id="2927224"/>
    <lineage>
        <taxon>Bacteria</taxon>
        <taxon>Pseudomonadati</taxon>
        <taxon>Verrucomicrobiota</taxon>
        <taxon>Verrucomicrobiia</taxon>
        <taxon>Verrucomicrobiales</taxon>
        <taxon>Akkermansiaceae</taxon>
        <taxon>Akkermansia</taxon>
    </lineage>
</organism>
<proteinExistence type="predicted"/>
<name>A0AAE6TAQ1_9BACT</name>
<accession>A0AAE6TAQ1</accession>
<evidence type="ECO:0000313" key="1">
    <source>
        <dbReference type="EMBL" id="QHV63248.1"/>
    </source>
</evidence>
<sequence length="110" mass="11913">MLHLPFFALLAARFHRRPGLPAAKVGIGVPPGNEGLPVLIKCGCGRKGRKTSFASDGRKCERREPSAPGWEFSVFTGFSSGVFLFFCRAALPPGVKKPFPRAGRNGLMKK</sequence>
<protein>
    <submittedName>
        <fullName evidence="1">Uncharacterized protein</fullName>
    </submittedName>
</protein>
<dbReference type="EMBL" id="CP029701">
    <property type="protein sequence ID" value="QHV63248.1"/>
    <property type="molecule type" value="Genomic_DNA"/>
</dbReference>
<gene>
    <name evidence="1" type="ORF">DMI76_07680</name>
</gene>
<reference evidence="1" key="1">
    <citation type="submission" date="2018-05" db="EMBL/GenBank/DDBJ databases">
        <title>Complete genome sequnece of Akkermansia muciniphila EB-AMDK-40.</title>
        <authorList>
            <person name="Nam Y.-D."/>
            <person name="Chung W.-H."/>
            <person name="Park Y.S."/>
            <person name="Kang J."/>
        </authorList>
    </citation>
    <scope>NUCLEOTIDE SEQUENCE</scope>
    <source>
        <strain evidence="1">EB-AMDK-40</strain>
    </source>
</reference>